<evidence type="ECO:0000256" key="4">
    <source>
        <dbReference type="ARBA" id="ARBA00023002"/>
    </source>
</evidence>
<dbReference type="InterPro" id="IPR036318">
    <property type="entry name" value="FAD-bd_PCMH-like_sf"/>
</dbReference>
<dbReference type="InterPro" id="IPR016169">
    <property type="entry name" value="FAD-bd_PCMH_sub2"/>
</dbReference>
<keyword evidence="8" id="KW-1185">Reference proteome</keyword>
<feature type="signal peptide" evidence="5">
    <location>
        <begin position="1"/>
        <end position="20"/>
    </location>
</feature>
<dbReference type="InterPro" id="IPR006094">
    <property type="entry name" value="Oxid_FAD_bind_N"/>
</dbReference>
<gene>
    <name evidence="7" type="ORF">E8E12_011002</name>
</gene>
<feature type="chain" id="PRO_5040482216" description="FAD-binding PCMH-type domain-containing protein" evidence="5">
    <location>
        <begin position="21"/>
        <end position="545"/>
    </location>
</feature>
<dbReference type="Pfam" id="PF01565">
    <property type="entry name" value="FAD_binding_4"/>
    <property type="match status" value="1"/>
</dbReference>
<dbReference type="Gene3D" id="3.40.462.20">
    <property type="match status" value="1"/>
</dbReference>
<dbReference type="SUPFAM" id="SSF56176">
    <property type="entry name" value="FAD-binding/transporter-associated domain-like"/>
    <property type="match status" value="1"/>
</dbReference>
<name>A0A9P4WXT6_9PLEO</name>
<accession>A0A9P4WXT6</accession>
<dbReference type="GO" id="GO:0071949">
    <property type="term" value="F:FAD binding"/>
    <property type="evidence" value="ECO:0007669"/>
    <property type="project" value="InterPro"/>
</dbReference>
<keyword evidence="4" id="KW-0560">Oxidoreductase</keyword>
<dbReference type="PANTHER" id="PTHR42973:SF34">
    <property type="entry name" value="FAD BINDING DOMAIN PROTEIN (AFU_ORTHOLOGUE AFUA_3G02770)"/>
    <property type="match status" value="1"/>
</dbReference>
<dbReference type="Gene3D" id="3.30.43.10">
    <property type="entry name" value="Uridine Diphospho-n-acetylenolpyruvylglucosamine Reductase, domain 2"/>
    <property type="match status" value="1"/>
</dbReference>
<comment type="similarity">
    <text evidence="1">Belongs to the oxygen-dependent FAD-linked oxidoreductase family.</text>
</comment>
<dbReference type="PROSITE" id="PS51387">
    <property type="entry name" value="FAD_PCMH"/>
    <property type="match status" value="1"/>
</dbReference>
<comment type="caution">
    <text evidence="7">The sequence shown here is derived from an EMBL/GenBank/DDBJ whole genome shotgun (WGS) entry which is preliminary data.</text>
</comment>
<evidence type="ECO:0000313" key="7">
    <source>
        <dbReference type="EMBL" id="KAF3044470.1"/>
    </source>
</evidence>
<sequence length="545" mass="58260">MRTTELILLALSSGCAIVLASDALFEPNDFSVTDALEDIGVSVNKLPAPKPDLAALGERYFSTSCTLAASAEAIKGQRLILIENSTAYGSFTEAYWSGQQGALNPACVFRPTKTLDVSAVVLISRLYQCPFAVKGGGHAAWAGASSIEDGITISLEGFKQAVVSADKQTIDTGPGLKWVDIYTAAEKHGLSVVGGRVASVGVSGLTLGGGISHFTNKHGWACDNVESYELVTASGRAINVTAKSYPDLYWALRGGGNNFGIVTNFKLAAFPLGQMWGGSRYYLEDSFPGVLDAIYNFAVTESAKDLDAAEFVVIAPSPGIGKVMVSTLNYAKPLANASVFNDWNKVTPLNGSDTTGFRTMSGMATHLSEGGPPAGTFETFWGITLKMDRSFLDFIVDTFFAQVATIADVAQVLQIMAIQPITKSAMQAMQKNGGNTLGLDPKTGPYFVLNFNSAWTMAEDEPKFFGVILNVIKAVKAEAQTRGLDNDYIYLNYASEYQDPIGSYGAANKKRLIDISKKYDPAQVFQYLQPGGFKLVQNAPKPGDL</sequence>
<dbReference type="Gene3D" id="3.30.465.10">
    <property type="match status" value="1"/>
</dbReference>
<dbReference type="AlphaFoldDB" id="A0A9P4WXT6"/>
<proteinExistence type="inferred from homology"/>
<keyword evidence="3" id="KW-0274">FAD</keyword>
<evidence type="ECO:0000256" key="3">
    <source>
        <dbReference type="ARBA" id="ARBA00022827"/>
    </source>
</evidence>
<protein>
    <recommendedName>
        <fullName evidence="6">FAD-binding PCMH-type domain-containing protein</fullName>
    </recommendedName>
</protein>
<dbReference type="OrthoDB" id="2151789at2759"/>
<dbReference type="GO" id="GO:0016491">
    <property type="term" value="F:oxidoreductase activity"/>
    <property type="evidence" value="ECO:0007669"/>
    <property type="project" value="UniProtKB-KW"/>
</dbReference>
<feature type="domain" description="FAD-binding PCMH-type" evidence="6">
    <location>
        <begin position="101"/>
        <end position="272"/>
    </location>
</feature>
<keyword evidence="2" id="KW-0285">Flavoprotein</keyword>
<dbReference type="Proteomes" id="UP000758155">
    <property type="component" value="Unassembled WGS sequence"/>
</dbReference>
<evidence type="ECO:0000256" key="1">
    <source>
        <dbReference type="ARBA" id="ARBA00005466"/>
    </source>
</evidence>
<organism evidence="7 8">
    <name type="scientific">Didymella heteroderae</name>
    <dbReference type="NCBI Taxonomy" id="1769908"/>
    <lineage>
        <taxon>Eukaryota</taxon>
        <taxon>Fungi</taxon>
        <taxon>Dikarya</taxon>
        <taxon>Ascomycota</taxon>
        <taxon>Pezizomycotina</taxon>
        <taxon>Dothideomycetes</taxon>
        <taxon>Pleosporomycetidae</taxon>
        <taxon>Pleosporales</taxon>
        <taxon>Pleosporineae</taxon>
        <taxon>Didymellaceae</taxon>
        <taxon>Didymella</taxon>
    </lineage>
</organism>
<keyword evidence="5" id="KW-0732">Signal</keyword>
<dbReference type="InterPro" id="IPR050416">
    <property type="entry name" value="FAD-linked_Oxidoreductase"/>
</dbReference>
<reference evidence="7" key="1">
    <citation type="submission" date="2019-04" db="EMBL/GenBank/DDBJ databases">
        <title>Sequencing of skin fungus with MAO and IRED activity.</title>
        <authorList>
            <person name="Marsaioli A.J."/>
            <person name="Bonatto J.M.C."/>
            <person name="Reis Junior O."/>
        </authorList>
    </citation>
    <scope>NUCLEOTIDE SEQUENCE</scope>
    <source>
        <strain evidence="7">28M1</strain>
    </source>
</reference>
<evidence type="ECO:0000259" key="6">
    <source>
        <dbReference type="PROSITE" id="PS51387"/>
    </source>
</evidence>
<dbReference type="InterPro" id="IPR016167">
    <property type="entry name" value="FAD-bd_PCMH_sub1"/>
</dbReference>
<dbReference type="InterPro" id="IPR016166">
    <property type="entry name" value="FAD-bd_PCMH"/>
</dbReference>
<evidence type="ECO:0000256" key="2">
    <source>
        <dbReference type="ARBA" id="ARBA00022630"/>
    </source>
</evidence>
<dbReference type="EMBL" id="SWKV01000009">
    <property type="protein sequence ID" value="KAF3044470.1"/>
    <property type="molecule type" value="Genomic_DNA"/>
</dbReference>
<evidence type="ECO:0000313" key="8">
    <source>
        <dbReference type="Proteomes" id="UP000758155"/>
    </source>
</evidence>
<dbReference type="PANTHER" id="PTHR42973">
    <property type="entry name" value="BINDING OXIDOREDUCTASE, PUTATIVE (AFU_ORTHOLOGUE AFUA_1G17690)-RELATED"/>
    <property type="match status" value="1"/>
</dbReference>
<evidence type="ECO:0000256" key="5">
    <source>
        <dbReference type="SAM" id="SignalP"/>
    </source>
</evidence>